<evidence type="ECO:0000256" key="1">
    <source>
        <dbReference type="ARBA" id="ARBA00023015"/>
    </source>
</evidence>
<reference evidence="5 6" key="1">
    <citation type="submission" date="2015-09" db="EMBL/GenBank/DDBJ databases">
        <authorList>
            <consortium name="Swine Surveillance"/>
        </authorList>
    </citation>
    <scope>NUCLEOTIDE SEQUENCE [LARGE SCALE GENOMIC DNA]</scope>
    <source>
        <strain evidence="5 6">CECT 7648</strain>
    </source>
</reference>
<dbReference type="PANTHER" id="PTHR43280:SF32">
    <property type="entry name" value="TRANSCRIPTIONAL REGULATORY PROTEIN"/>
    <property type="match status" value="1"/>
</dbReference>
<dbReference type="GO" id="GO:0043565">
    <property type="term" value="F:sequence-specific DNA binding"/>
    <property type="evidence" value="ECO:0007669"/>
    <property type="project" value="InterPro"/>
</dbReference>
<feature type="domain" description="HTH araC/xylS-type" evidence="4">
    <location>
        <begin position="178"/>
        <end position="276"/>
    </location>
</feature>
<organism evidence="5 6">
    <name type="scientific">Tropicibacter naphthalenivorans</name>
    <dbReference type="NCBI Taxonomy" id="441103"/>
    <lineage>
        <taxon>Bacteria</taxon>
        <taxon>Pseudomonadati</taxon>
        <taxon>Pseudomonadota</taxon>
        <taxon>Alphaproteobacteria</taxon>
        <taxon>Rhodobacterales</taxon>
        <taxon>Roseobacteraceae</taxon>
        <taxon>Tropicibacter</taxon>
    </lineage>
</organism>
<dbReference type="PANTHER" id="PTHR43280">
    <property type="entry name" value="ARAC-FAMILY TRANSCRIPTIONAL REGULATOR"/>
    <property type="match status" value="1"/>
</dbReference>
<evidence type="ECO:0000256" key="3">
    <source>
        <dbReference type="ARBA" id="ARBA00023163"/>
    </source>
</evidence>
<keyword evidence="2" id="KW-0238">DNA-binding</keyword>
<dbReference type="EMBL" id="CYSE01000002">
    <property type="protein sequence ID" value="CUH77160.1"/>
    <property type="molecule type" value="Genomic_DNA"/>
</dbReference>
<keyword evidence="3" id="KW-0804">Transcription</keyword>
<proteinExistence type="predicted"/>
<dbReference type="Proteomes" id="UP000054935">
    <property type="component" value="Unassembled WGS sequence"/>
</dbReference>
<dbReference type="InterPro" id="IPR037923">
    <property type="entry name" value="HTH-like"/>
</dbReference>
<gene>
    <name evidence="5" type="primary">adaA</name>
    <name evidence="5" type="ORF">TRN7648_01328</name>
</gene>
<protein>
    <submittedName>
        <fullName evidence="5">Methylphosphotriester-DNA--protein-cysteine S-methyltransferase</fullName>
        <ecNumber evidence="5">2.1.1.-</ecNumber>
    </submittedName>
</protein>
<dbReference type="GO" id="GO:0008168">
    <property type="term" value="F:methyltransferase activity"/>
    <property type="evidence" value="ECO:0007669"/>
    <property type="project" value="UniProtKB-KW"/>
</dbReference>
<keyword evidence="5" id="KW-0808">Transferase</keyword>
<dbReference type="EC" id="2.1.1.-" evidence="5"/>
<dbReference type="Pfam" id="PF12833">
    <property type="entry name" value="HTH_18"/>
    <property type="match status" value="1"/>
</dbReference>
<keyword evidence="5" id="KW-0489">Methyltransferase</keyword>
<dbReference type="PROSITE" id="PS01124">
    <property type="entry name" value="HTH_ARAC_FAMILY_2"/>
    <property type="match status" value="1"/>
</dbReference>
<evidence type="ECO:0000256" key="2">
    <source>
        <dbReference type="ARBA" id="ARBA00023125"/>
    </source>
</evidence>
<keyword evidence="6" id="KW-1185">Reference proteome</keyword>
<dbReference type="GO" id="GO:0032259">
    <property type="term" value="P:methylation"/>
    <property type="evidence" value="ECO:0007669"/>
    <property type="project" value="UniProtKB-KW"/>
</dbReference>
<dbReference type="AlphaFoldDB" id="A0A0P1G5X7"/>
<dbReference type="Gene3D" id="1.10.10.60">
    <property type="entry name" value="Homeodomain-like"/>
    <property type="match status" value="1"/>
</dbReference>
<dbReference type="SMART" id="SM00342">
    <property type="entry name" value="HTH_ARAC"/>
    <property type="match status" value="1"/>
</dbReference>
<sequence>MQKPSFLSKPMPPSPIKVAGPIRAGSYNLLTQGAAWKFSLLHDRDEDVLIWVTRGQGRVVINGVMRGISMNNALFVPSGTLFSLDVPSGVQALMVRSPAGLTPRMPHEPLLLRIRDSLAQAELTGIIDAMAREITQDRALLAEALEAQVRLISVWLYRQVQAGTADAPKETAGQRLVRRYAQAITRDYASARLMADYAEALDVTPTHLSRICRKFGGRTAADMLTERKLHAARSALERPHPPIQDIASALGFSSAAYFTRFVHNHTGQSPTALRADAQKNLRLPR</sequence>
<dbReference type="InterPro" id="IPR018060">
    <property type="entry name" value="HTH_AraC"/>
</dbReference>
<dbReference type="RefSeq" id="WP_083499789.1">
    <property type="nucleotide sequence ID" value="NZ_CYSE01000002.1"/>
</dbReference>
<evidence type="ECO:0000313" key="5">
    <source>
        <dbReference type="EMBL" id="CUH77160.1"/>
    </source>
</evidence>
<evidence type="ECO:0000259" key="4">
    <source>
        <dbReference type="PROSITE" id="PS01124"/>
    </source>
</evidence>
<dbReference type="STRING" id="441103.TRN7648_01328"/>
<keyword evidence="1" id="KW-0805">Transcription regulation</keyword>
<dbReference type="GO" id="GO:0003700">
    <property type="term" value="F:DNA-binding transcription factor activity"/>
    <property type="evidence" value="ECO:0007669"/>
    <property type="project" value="InterPro"/>
</dbReference>
<name>A0A0P1G5X7_9RHOB</name>
<evidence type="ECO:0000313" key="6">
    <source>
        <dbReference type="Proteomes" id="UP000054935"/>
    </source>
</evidence>
<dbReference type="SUPFAM" id="SSF51215">
    <property type="entry name" value="Regulatory protein AraC"/>
    <property type="match status" value="1"/>
</dbReference>
<dbReference type="InterPro" id="IPR009057">
    <property type="entry name" value="Homeodomain-like_sf"/>
</dbReference>
<dbReference type="SUPFAM" id="SSF46689">
    <property type="entry name" value="Homeodomain-like"/>
    <property type="match status" value="1"/>
</dbReference>
<accession>A0A0P1G5X7</accession>